<dbReference type="EMBL" id="JAVREQ010000003">
    <property type="protein sequence ID" value="MDT0378307.1"/>
    <property type="molecule type" value="Genomic_DNA"/>
</dbReference>
<evidence type="ECO:0000313" key="2">
    <source>
        <dbReference type="EMBL" id="MDT0378307.1"/>
    </source>
</evidence>
<evidence type="ECO:0000256" key="1">
    <source>
        <dbReference type="SAM" id="MobiDB-lite"/>
    </source>
</evidence>
<sequence length="78" mass="8528">MAFTHAPAAREQLGEPIEGNERPLRIPAGRGFPESEGEVIRVNVLRLQNLQPRTTTHTAGVVSVTSSFSDCCNRPVEK</sequence>
<evidence type="ECO:0000313" key="3">
    <source>
        <dbReference type="Proteomes" id="UP001183414"/>
    </source>
</evidence>
<gene>
    <name evidence="2" type="ORF">RM572_05875</name>
</gene>
<feature type="region of interest" description="Disordered" evidence="1">
    <location>
        <begin position="1"/>
        <end position="32"/>
    </location>
</feature>
<comment type="caution">
    <text evidence="2">The sequence shown here is derived from an EMBL/GenBank/DDBJ whole genome shotgun (WGS) entry which is preliminary data.</text>
</comment>
<dbReference type="Proteomes" id="UP001183414">
    <property type="component" value="Unassembled WGS sequence"/>
</dbReference>
<dbReference type="RefSeq" id="WP_311672210.1">
    <property type="nucleotide sequence ID" value="NZ_JAVREQ010000003.1"/>
</dbReference>
<proteinExistence type="predicted"/>
<keyword evidence="3" id="KW-1185">Reference proteome</keyword>
<reference evidence="3" key="1">
    <citation type="submission" date="2023-07" db="EMBL/GenBank/DDBJ databases">
        <title>30 novel species of actinomycetes from the DSMZ collection.</title>
        <authorList>
            <person name="Nouioui I."/>
        </authorList>
    </citation>
    <scope>NUCLEOTIDE SEQUENCE [LARGE SCALE GENOMIC DNA]</scope>
    <source>
        <strain evidence="3">DSM 42041</strain>
    </source>
</reference>
<protein>
    <submittedName>
        <fullName evidence="2">Class III lanthipeptide</fullName>
    </submittedName>
</protein>
<accession>A0ABU2NPC3</accession>
<dbReference type="NCBIfam" id="NF038160">
    <property type="entry name" value="lanthi_III_c"/>
    <property type="match status" value="1"/>
</dbReference>
<name>A0ABU2NPC3_9ACTN</name>
<organism evidence="2 3">
    <name type="scientific">Streptomyces hazeniae</name>
    <dbReference type="NCBI Taxonomy" id="3075538"/>
    <lineage>
        <taxon>Bacteria</taxon>
        <taxon>Bacillati</taxon>
        <taxon>Actinomycetota</taxon>
        <taxon>Actinomycetes</taxon>
        <taxon>Kitasatosporales</taxon>
        <taxon>Streptomycetaceae</taxon>
        <taxon>Streptomyces</taxon>
    </lineage>
</organism>